<organism evidence="10 11">
    <name type="scientific">Pseudoduganella chitinolytica</name>
    <dbReference type="NCBI Taxonomy" id="34070"/>
    <lineage>
        <taxon>Bacteria</taxon>
        <taxon>Pseudomonadati</taxon>
        <taxon>Pseudomonadota</taxon>
        <taxon>Betaproteobacteria</taxon>
        <taxon>Burkholderiales</taxon>
        <taxon>Oxalobacteraceae</taxon>
        <taxon>Telluria group</taxon>
        <taxon>Pseudoduganella</taxon>
    </lineage>
</organism>
<evidence type="ECO:0000313" key="10">
    <source>
        <dbReference type="EMBL" id="WEF31238.1"/>
    </source>
</evidence>
<evidence type="ECO:0000256" key="6">
    <source>
        <dbReference type="RuleBase" id="RU003983"/>
    </source>
</evidence>
<evidence type="ECO:0000256" key="2">
    <source>
        <dbReference type="ARBA" id="ARBA00022723"/>
    </source>
</evidence>
<keyword evidence="3 6" id="KW-0378">Hydrolase</keyword>
<comment type="cofactor">
    <cofactor evidence="6">
        <name>Zn(2+)</name>
        <dbReference type="ChEBI" id="CHEBI:29105"/>
    </cofactor>
    <text evidence="6">Binds 1 zinc ion per subunit.</text>
</comment>
<reference evidence="10 11" key="1">
    <citation type="submission" date="2023-02" db="EMBL/GenBank/DDBJ databases">
        <title>Gemone sequence of Telluria chitinolytica ACM 3522T.</title>
        <authorList>
            <person name="Frediansyah A."/>
            <person name="Miess H."/>
            <person name="Gross H."/>
        </authorList>
    </citation>
    <scope>NUCLEOTIDE SEQUENCE [LARGE SCALE GENOMIC DNA]</scope>
    <source>
        <strain evidence="10 11">ACM 3522</strain>
    </source>
</reference>
<evidence type="ECO:0000256" key="3">
    <source>
        <dbReference type="ARBA" id="ARBA00022801"/>
    </source>
</evidence>
<keyword evidence="1 6" id="KW-0645">Protease</keyword>
<keyword evidence="2" id="KW-0479">Metal-binding</keyword>
<feature type="domain" description="DUF7092" evidence="9">
    <location>
        <begin position="9"/>
        <end position="83"/>
    </location>
</feature>
<evidence type="ECO:0000259" key="9">
    <source>
        <dbReference type="Pfam" id="PF23368"/>
    </source>
</evidence>
<keyword evidence="7" id="KW-1133">Transmembrane helix</keyword>
<evidence type="ECO:0000256" key="4">
    <source>
        <dbReference type="ARBA" id="ARBA00022833"/>
    </source>
</evidence>
<evidence type="ECO:0000256" key="1">
    <source>
        <dbReference type="ARBA" id="ARBA00022670"/>
    </source>
</evidence>
<evidence type="ECO:0000259" key="8">
    <source>
        <dbReference type="Pfam" id="PF01435"/>
    </source>
</evidence>
<accession>A0ABY8B721</accession>
<keyword evidence="5 6" id="KW-0482">Metalloprotease</keyword>
<feature type="domain" description="Peptidase M48" evidence="8">
    <location>
        <begin position="165"/>
        <end position="334"/>
    </location>
</feature>
<dbReference type="EMBL" id="CP119083">
    <property type="protein sequence ID" value="WEF31238.1"/>
    <property type="molecule type" value="Genomic_DNA"/>
</dbReference>
<sequence>MQGDAQREVPGRYYDGITSRAHRVVLRVENGEACLAGEAERRVPLAQVRVSERTAHAPRKLTFADEACFEPDQRAALEALLHATGHRDSAVVRMQQSWRAVVIALGTLLLVLAVGYLYVLPAGAKLAARLLPVSVERQLGQGLLGVLDRRVFDASKLPAARRAALAQAFARMAPPRDGAPPYQLVFRHSRIGPNAFALPSGDIVLTDQLVELLRDDHAILATLAHELGHLHERHLTRRLIQGSVVAAAGTVLFGDASALVAGLPALALDLRYSREAEQEADDYAAAMLRRNGIGLVHLERLFTALQELEDELGAPPPYLSSHPPSAERLARLRQQLD</sequence>
<dbReference type="InterPro" id="IPR051156">
    <property type="entry name" value="Mito/Outer_Membr_Metalloprot"/>
</dbReference>
<dbReference type="PANTHER" id="PTHR22726:SF1">
    <property type="entry name" value="METALLOENDOPEPTIDASE OMA1, MITOCHONDRIAL"/>
    <property type="match status" value="1"/>
</dbReference>
<dbReference type="Pfam" id="PF23368">
    <property type="entry name" value="DUF7092"/>
    <property type="match status" value="1"/>
</dbReference>
<keyword evidence="11" id="KW-1185">Reference proteome</keyword>
<evidence type="ECO:0000256" key="5">
    <source>
        <dbReference type="ARBA" id="ARBA00023049"/>
    </source>
</evidence>
<dbReference type="PANTHER" id="PTHR22726">
    <property type="entry name" value="METALLOENDOPEPTIDASE OMA1"/>
    <property type="match status" value="1"/>
</dbReference>
<evidence type="ECO:0000256" key="7">
    <source>
        <dbReference type="SAM" id="Phobius"/>
    </source>
</evidence>
<gene>
    <name evidence="10" type="ORF">PX653_17430</name>
</gene>
<dbReference type="CDD" id="cd07332">
    <property type="entry name" value="M48C_Oma1_like"/>
    <property type="match status" value="1"/>
</dbReference>
<feature type="transmembrane region" description="Helical" evidence="7">
    <location>
        <begin position="100"/>
        <end position="119"/>
    </location>
</feature>
<dbReference type="Proteomes" id="UP001216510">
    <property type="component" value="Chromosome"/>
</dbReference>
<dbReference type="RefSeq" id="WP_277414018.1">
    <property type="nucleotide sequence ID" value="NZ_CP119083.1"/>
</dbReference>
<keyword evidence="4 6" id="KW-0862">Zinc</keyword>
<name>A0ABY8B721_9BURK</name>
<dbReference type="InterPro" id="IPR001915">
    <property type="entry name" value="Peptidase_M48"/>
</dbReference>
<dbReference type="Gene3D" id="3.30.2010.10">
    <property type="entry name" value="Metalloproteases ('zincins'), catalytic domain"/>
    <property type="match status" value="1"/>
</dbReference>
<proteinExistence type="inferred from homology"/>
<keyword evidence="7" id="KW-0812">Transmembrane</keyword>
<keyword evidence="7" id="KW-0472">Membrane</keyword>
<dbReference type="InterPro" id="IPR055518">
    <property type="entry name" value="DUF7092"/>
</dbReference>
<protein>
    <submittedName>
        <fullName evidence="10">M48 family metallopeptidase</fullName>
    </submittedName>
</protein>
<evidence type="ECO:0000313" key="11">
    <source>
        <dbReference type="Proteomes" id="UP001216510"/>
    </source>
</evidence>
<comment type="similarity">
    <text evidence="6">Belongs to the peptidase M48 family.</text>
</comment>
<dbReference type="Pfam" id="PF01435">
    <property type="entry name" value="Peptidase_M48"/>
    <property type="match status" value="1"/>
</dbReference>